<dbReference type="Gene3D" id="1.10.1670.10">
    <property type="entry name" value="Helix-hairpin-Helix base-excision DNA repair enzymes (C-terminal)"/>
    <property type="match status" value="1"/>
</dbReference>
<organism evidence="16 17">
    <name type="scientific">Trichodelitschia bisporula</name>
    <dbReference type="NCBI Taxonomy" id="703511"/>
    <lineage>
        <taxon>Eukaryota</taxon>
        <taxon>Fungi</taxon>
        <taxon>Dikarya</taxon>
        <taxon>Ascomycota</taxon>
        <taxon>Pezizomycotina</taxon>
        <taxon>Dothideomycetes</taxon>
        <taxon>Dothideomycetes incertae sedis</taxon>
        <taxon>Phaeotrichales</taxon>
        <taxon>Phaeotrichaceae</taxon>
        <taxon>Trichodelitschia</taxon>
    </lineage>
</organism>
<sequence length="787" mass="85544">MARLLSFVIAIACCACAVVAQTPPAIFEANPGIGGGGSQFKDSPHFRVYGASDSQADAAIKELEAAYNCLVETIGWRSSGLSYNTASNAGPYYKMNIYGVSSLGSAAGQMFSDARSGMSYLKVLKGSLPDPKVTVHEYGHALTYHERLWVDQTRTGAWWETLAQYIADLYMTSPACEKSRAKFGQKEGRTIVDLIRVIGGSYQVIVDGSAATGNQYQAWPFFAYLTYNPDNYPGLGQTAVRDMIRKYKPKSNDDPLFALARVTTTPVQTIVGRYWARMANGDIGHKQIKEVFMSTRGRLNQANVEGSSGSYKGKAARQPRYMGANIIPLKGSGAITAKITADMAFTATFAVRGQGGATRYVDFENGNGKVSLAPGEEASLVVVNTPKNLIPYDAFKIPTEANRGLSYQVQLTGATASPAMRTSRISRDTTRVASTITTTTRVTRSSTARPAAAPSLKPPPSTSSDDDLSSLHEPSSPSASPPPRKRKRAPPSKLPAVKKSRTSSPPSTPTAPPPHWEEVYKLTQAMRATTIAPVDTMGCAVLADRAAPVEVQRYQTLTSLMLSSQTKDTVTAVAIQTLKSSLPGGLTLESVLATPETRIDELICKVGFHATKAKYIKATAVLLRDRWGGDIPPTIEGLISLPGVGPKMAYLCMSAAWGRDEGVGVDVHVHRITNRWGWHRTRTPEETRKALQAWLPREKWHEINALLVGFGQTVCLPVGPRCGGWVKKERIKKEKVEVVKEEDEDEEVVTGRRTVLRRAVAVKEEKDVKVKTEEELEDIEDIGLGRS</sequence>
<comment type="function">
    <text evidence="12">Bifunctional DNA N-glycosylase with associated apurinic/apyrimidinic (AP) lyase function that catalyzes the first step in base excision repair (BER), the primary repair pathway for the repair of oxidative DNA damage. The DNA N-glycosylase activity releases the damaged DNA base from DNA by cleaving the N-glycosidic bond, leaving an AP site. The AP lyase activity cleaves the phosphodiester bond 3' to the AP site by a beta-elimination. Primarily recognizes and repairs oxidative base damage of pyrimidines.</text>
</comment>
<evidence type="ECO:0000256" key="1">
    <source>
        <dbReference type="ARBA" id="ARBA00008343"/>
    </source>
</evidence>
<dbReference type="EC" id="4.2.99.18" evidence="12"/>
<feature type="chain" id="PRO_5026062946" description="Endonuclease III homolog" evidence="14">
    <location>
        <begin position="21"/>
        <end position="787"/>
    </location>
</feature>
<evidence type="ECO:0000256" key="8">
    <source>
        <dbReference type="ARBA" id="ARBA00023204"/>
    </source>
</evidence>
<dbReference type="Pfam" id="PF19527">
    <property type="entry name" value="DUF6055"/>
    <property type="match status" value="1"/>
</dbReference>
<keyword evidence="3" id="KW-0479">Metal-binding</keyword>
<dbReference type="AlphaFoldDB" id="A0A6G1IAI4"/>
<gene>
    <name evidence="12" type="primary">NTH1</name>
    <name evidence="16" type="ORF">EJ06DRAFT_545709</name>
</gene>
<evidence type="ECO:0000256" key="11">
    <source>
        <dbReference type="ARBA" id="ARBA00044632"/>
    </source>
</evidence>
<evidence type="ECO:0000256" key="14">
    <source>
        <dbReference type="SAM" id="SignalP"/>
    </source>
</evidence>
<dbReference type="Proteomes" id="UP000799640">
    <property type="component" value="Unassembled WGS sequence"/>
</dbReference>
<dbReference type="InterPro" id="IPR000445">
    <property type="entry name" value="HhH_motif"/>
</dbReference>
<dbReference type="InterPro" id="IPR003265">
    <property type="entry name" value="HhH-GPD_domain"/>
</dbReference>
<dbReference type="SMART" id="SM00478">
    <property type="entry name" value="ENDO3c"/>
    <property type="match status" value="1"/>
</dbReference>
<dbReference type="GO" id="GO:0000703">
    <property type="term" value="F:oxidized pyrimidine nucleobase lesion DNA N-glycosylase activity"/>
    <property type="evidence" value="ECO:0007669"/>
    <property type="project" value="UniProtKB-UniRule"/>
</dbReference>
<keyword evidence="8 12" id="KW-0234">DNA repair</keyword>
<dbReference type="SUPFAM" id="SSF48150">
    <property type="entry name" value="DNA-glycosylase"/>
    <property type="match status" value="1"/>
</dbReference>
<keyword evidence="17" id="KW-1185">Reference proteome</keyword>
<keyword evidence="12" id="KW-0539">Nucleus</keyword>
<keyword evidence="2" id="KW-0004">4Fe-4S</keyword>
<keyword evidence="7" id="KW-0411">Iron-sulfur</keyword>
<dbReference type="InterPro" id="IPR004036">
    <property type="entry name" value="Endonuclease-III-like_CS2"/>
</dbReference>
<dbReference type="OrthoDB" id="5319191at2759"/>
<feature type="compositionally biased region" description="Low complexity" evidence="13">
    <location>
        <begin position="431"/>
        <end position="455"/>
    </location>
</feature>
<dbReference type="GO" id="GO:0140078">
    <property type="term" value="F:class I DNA-(apurinic or apyrimidinic site) endonuclease activity"/>
    <property type="evidence" value="ECO:0007669"/>
    <property type="project" value="UniProtKB-EC"/>
</dbReference>
<dbReference type="InterPro" id="IPR045690">
    <property type="entry name" value="DUF6055"/>
</dbReference>
<keyword evidence="6" id="KW-0408">Iron</keyword>
<dbReference type="EC" id="3.2.2.-" evidence="12"/>
<keyword evidence="9 12" id="KW-0456">Lyase</keyword>
<name>A0A6G1IAI4_9PEZI</name>
<dbReference type="PANTHER" id="PTHR43286">
    <property type="entry name" value="ENDONUCLEASE III-LIKE PROTEIN 1"/>
    <property type="match status" value="1"/>
</dbReference>
<dbReference type="FunFam" id="1.10.340.30:FF:000005">
    <property type="entry name" value="Endonuclease III-like protein 1"/>
    <property type="match status" value="1"/>
</dbReference>
<dbReference type="HAMAP" id="MF_03183">
    <property type="entry name" value="Endonuclease_III_Nth"/>
    <property type="match status" value="1"/>
</dbReference>
<proteinExistence type="inferred from homology"/>
<feature type="region of interest" description="Disordered" evidence="13">
    <location>
        <begin position="415"/>
        <end position="515"/>
    </location>
</feature>
<evidence type="ECO:0000313" key="16">
    <source>
        <dbReference type="EMBL" id="KAF2405126.1"/>
    </source>
</evidence>
<dbReference type="GO" id="GO:0005739">
    <property type="term" value="C:mitochondrion"/>
    <property type="evidence" value="ECO:0007669"/>
    <property type="project" value="UniProtKB-SubCell"/>
</dbReference>
<evidence type="ECO:0000313" key="17">
    <source>
        <dbReference type="Proteomes" id="UP000799640"/>
    </source>
</evidence>
<dbReference type="InterPro" id="IPR011257">
    <property type="entry name" value="DNA_glycosylase"/>
</dbReference>
<reference evidence="16" key="1">
    <citation type="journal article" date="2020" name="Stud. Mycol.">
        <title>101 Dothideomycetes genomes: a test case for predicting lifestyles and emergence of pathogens.</title>
        <authorList>
            <person name="Haridas S."/>
            <person name="Albert R."/>
            <person name="Binder M."/>
            <person name="Bloem J."/>
            <person name="Labutti K."/>
            <person name="Salamov A."/>
            <person name="Andreopoulos B."/>
            <person name="Baker S."/>
            <person name="Barry K."/>
            <person name="Bills G."/>
            <person name="Bluhm B."/>
            <person name="Cannon C."/>
            <person name="Castanera R."/>
            <person name="Culley D."/>
            <person name="Daum C."/>
            <person name="Ezra D."/>
            <person name="Gonzalez J."/>
            <person name="Henrissat B."/>
            <person name="Kuo A."/>
            <person name="Liang C."/>
            <person name="Lipzen A."/>
            <person name="Lutzoni F."/>
            <person name="Magnuson J."/>
            <person name="Mondo S."/>
            <person name="Nolan M."/>
            <person name="Ohm R."/>
            <person name="Pangilinan J."/>
            <person name="Park H.-J."/>
            <person name="Ramirez L."/>
            <person name="Alfaro M."/>
            <person name="Sun H."/>
            <person name="Tritt A."/>
            <person name="Yoshinaga Y."/>
            <person name="Zwiers L.-H."/>
            <person name="Turgeon B."/>
            <person name="Goodwin S."/>
            <person name="Spatafora J."/>
            <person name="Crous P."/>
            <person name="Grigoriev I."/>
        </authorList>
    </citation>
    <scope>NUCLEOTIDE SEQUENCE</scope>
    <source>
        <strain evidence="16">CBS 262.69</strain>
    </source>
</reference>
<evidence type="ECO:0000259" key="15">
    <source>
        <dbReference type="SMART" id="SM00478"/>
    </source>
</evidence>
<dbReference type="GO" id="GO:0046872">
    <property type="term" value="F:metal ion binding"/>
    <property type="evidence" value="ECO:0007669"/>
    <property type="project" value="UniProtKB-KW"/>
</dbReference>
<dbReference type="EMBL" id="ML996687">
    <property type="protein sequence ID" value="KAF2405126.1"/>
    <property type="molecule type" value="Genomic_DNA"/>
</dbReference>
<evidence type="ECO:0000256" key="9">
    <source>
        <dbReference type="ARBA" id="ARBA00023239"/>
    </source>
</evidence>
<keyword evidence="14" id="KW-0732">Signal</keyword>
<evidence type="ECO:0000256" key="4">
    <source>
        <dbReference type="ARBA" id="ARBA00022763"/>
    </source>
</evidence>
<dbReference type="GO" id="GO:0005634">
    <property type="term" value="C:nucleus"/>
    <property type="evidence" value="ECO:0007669"/>
    <property type="project" value="UniProtKB-SubCell"/>
</dbReference>
<dbReference type="GO" id="GO:0006289">
    <property type="term" value="P:nucleotide-excision repair"/>
    <property type="evidence" value="ECO:0007669"/>
    <property type="project" value="TreeGrafter"/>
</dbReference>
<dbReference type="GO" id="GO:0006285">
    <property type="term" value="P:base-excision repair, AP site formation"/>
    <property type="evidence" value="ECO:0007669"/>
    <property type="project" value="UniProtKB-UniRule"/>
</dbReference>
<evidence type="ECO:0000256" key="13">
    <source>
        <dbReference type="SAM" id="MobiDB-lite"/>
    </source>
</evidence>
<dbReference type="Gene3D" id="1.10.340.30">
    <property type="entry name" value="Hypothetical protein, domain 2"/>
    <property type="match status" value="1"/>
</dbReference>
<dbReference type="Pfam" id="PF00730">
    <property type="entry name" value="HhH-GPD"/>
    <property type="match status" value="1"/>
</dbReference>
<evidence type="ECO:0000256" key="7">
    <source>
        <dbReference type="ARBA" id="ARBA00023014"/>
    </source>
</evidence>
<evidence type="ECO:0000256" key="10">
    <source>
        <dbReference type="ARBA" id="ARBA00023295"/>
    </source>
</evidence>
<dbReference type="PROSITE" id="PS01155">
    <property type="entry name" value="ENDONUCLEASE_III_2"/>
    <property type="match status" value="1"/>
</dbReference>
<dbReference type="Pfam" id="PF00633">
    <property type="entry name" value="HHH"/>
    <property type="match status" value="1"/>
</dbReference>
<evidence type="ECO:0000256" key="12">
    <source>
        <dbReference type="HAMAP-Rule" id="MF_03183"/>
    </source>
</evidence>
<dbReference type="InterPro" id="IPR030841">
    <property type="entry name" value="NTH1"/>
</dbReference>
<feature type="compositionally biased region" description="Basic residues" evidence="13">
    <location>
        <begin position="483"/>
        <end position="501"/>
    </location>
</feature>
<feature type="signal peptide" evidence="14">
    <location>
        <begin position="1"/>
        <end position="20"/>
    </location>
</feature>
<comment type="catalytic activity">
    <reaction evidence="11 12">
        <text>2'-deoxyribonucleotide-(2'-deoxyribose 5'-phosphate)-2'-deoxyribonucleotide-DNA = a 3'-end 2'-deoxyribonucleotide-(2,3-dehydro-2,3-deoxyribose 5'-phosphate)-DNA + a 5'-end 5'-phospho-2'-deoxyribonucleoside-DNA + H(+)</text>
        <dbReference type="Rhea" id="RHEA:66592"/>
        <dbReference type="Rhea" id="RHEA-COMP:13180"/>
        <dbReference type="Rhea" id="RHEA-COMP:16897"/>
        <dbReference type="Rhea" id="RHEA-COMP:17067"/>
        <dbReference type="ChEBI" id="CHEBI:15378"/>
        <dbReference type="ChEBI" id="CHEBI:136412"/>
        <dbReference type="ChEBI" id="CHEBI:157695"/>
        <dbReference type="ChEBI" id="CHEBI:167181"/>
        <dbReference type="EC" id="4.2.99.18"/>
    </reaction>
</comment>
<evidence type="ECO:0000256" key="6">
    <source>
        <dbReference type="ARBA" id="ARBA00023004"/>
    </source>
</evidence>
<comment type="caution">
    <text evidence="12">Lacks conserved residue(s) required for the propagation of feature annotation.</text>
</comment>
<accession>A0A6G1IAI4</accession>
<evidence type="ECO:0000256" key="5">
    <source>
        <dbReference type="ARBA" id="ARBA00022801"/>
    </source>
</evidence>
<comment type="similarity">
    <text evidence="1 12">Belongs to the Nth/MutY family.</text>
</comment>
<keyword evidence="10 12" id="KW-0326">Glycosidase</keyword>
<keyword evidence="5 12" id="KW-0378">Hydrolase</keyword>
<keyword evidence="12" id="KW-0496">Mitochondrion</keyword>
<protein>
    <recommendedName>
        <fullName evidence="12">Endonuclease III homolog</fullName>
        <ecNumber evidence="12">3.2.2.-</ecNumber>
        <ecNumber evidence="12">4.2.99.18</ecNumber>
    </recommendedName>
    <alternativeName>
        <fullName evidence="12">Bifunctional DNA N-glycosylase/DNA-(apurinic or apyrimidinic site) lyase</fullName>
        <shortName evidence="12">DNA glycosylase/AP lyase</shortName>
    </alternativeName>
</protein>
<comment type="subcellular location">
    <subcellularLocation>
        <location evidence="12">Nucleus</location>
    </subcellularLocation>
    <subcellularLocation>
        <location evidence="12">Mitochondrion</location>
    </subcellularLocation>
</comment>
<keyword evidence="4 12" id="KW-0227">DNA damage</keyword>
<dbReference type="PANTHER" id="PTHR43286:SF1">
    <property type="entry name" value="ENDONUCLEASE III-LIKE PROTEIN 1"/>
    <property type="match status" value="1"/>
</dbReference>
<dbReference type="GO" id="GO:0003677">
    <property type="term" value="F:DNA binding"/>
    <property type="evidence" value="ECO:0007669"/>
    <property type="project" value="UniProtKB-UniRule"/>
</dbReference>
<dbReference type="CDD" id="cd00056">
    <property type="entry name" value="ENDO3c"/>
    <property type="match status" value="1"/>
</dbReference>
<evidence type="ECO:0000256" key="2">
    <source>
        <dbReference type="ARBA" id="ARBA00022485"/>
    </source>
</evidence>
<feature type="domain" description="HhH-GPD" evidence="15">
    <location>
        <begin position="562"/>
        <end position="713"/>
    </location>
</feature>
<dbReference type="GO" id="GO:0051539">
    <property type="term" value="F:4 iron, 4 sulfur cluster binding"/>
    <property type="evidence" value="ECO:0007669"/>
    <property type="project" value="UniProtKB-KW"/>
</dbReference>
<evidence type="ECO:0000256" key="3">
    <source>
        <dbReference type="ARBA" id="ARBA00022723"/>
    </source>
</evidence>
<dbReference type="InterPro" id="IPR023170">
    <property type="entry name" value="HhH_base_excis_C"/>
</dbReference>